<comment type="caution">
    <text evidence="2">The sequence shown here is derived from an EMBL/GenBank/DDBJ whole genome shotgun (WGS) entry which is preliminary data.</text>
</comment>
<accession>A0A7K0KJW5</accession>
<dbReference type="InterPro" id="IPR007577">
    <property type="entry name" value="GlycoTrfase_DXD_sugar-bd_CS"/>
</dbReference>
<evidence type="ECO:0000256" key="1">
    <source>
        <dbReference type="ARBA" id="ARBA00022679"/>
    </source>
</evidence>
<dbReference type="EMBL" id="VUNG01000051">
    <property type="protein sequence ID" value="MST85765.1"/>
    <property type="molecule type" value="Genomic_DNA"/>
</dbReference>
<name>A0A7K0KJW5_9BACT</name>
<reference evidence="2 3" key="1">
    <citation type="submission" date="2019-08" db="EMBL/GenBank/DDBJ databases">
        <title>In-depth cultivation of the pig gut microbiome towards novel bacterial diversity and tailored functional studies.</title>
        <authorList>
            <person name="Wylensek D."/>
            <person name="Hitch T.C.A."/>
            <person name="Clavel T."/>
        </authorList>
    </citation>
    <scope>NUCLEOTIDE SEQUENCE [LARGE SCALE GENOMIC DNA]</scope>
    <source>
        <strain evidence="2 3">LKV-178-WT-2A</strain>
    </source>
</reference>
<protein>
    <submittedName>
        <fullName evidence="2">Glycosyl transferase</fullName>
    </submittedName>
</protein>
<dbReference type="SUPFAM" id="SSF53448">
    <property type="entry name" value="Nucleotide-diphospho-sugar transferases"/>
    <property type="match status" value="1"/>
</dbReference>
<sequence length="277" mass="31854">MNRQTKGNDVAANHSKMIPKIIHYCWFGGNPLPESAKKCIASWRKFLHDYEIKEWNESNFDVNIIPYTAEAYKAKKYAFVSDYARFYILYKYGGLYFDTDVEVIRNMDDIIVRGPFMGCEGEAKQPMNGTRDKATTLGVAPGLGLGVNPGLGLGVNPGLGLYKEILDFYQPLHYILPNGDYCSETVVTITTKLLCSKGLKYTNNVQQVDGIWIYPREYFCPKDYATGTLHITGNTRTIHHYDATWLPWYVSFEHKLCSLLHIRYRDILNRMFFSKTF</sequence>
<gene>
    <name evidence="2" type="ORF">FYJ73_14010</name>
</gene>
<dbReference type="InterPro" id="IPR051706">
    <property type="entry name" value="Glycosyltransferase_domain"/>
</dbReference>
<keyword evidence="1 2" id="KW-0808">Transferase</keyword>
<dbReference type="GO" id="GO:0051999">
    <property type="term" value="P:mannosyl-inositol phosphorylceramide biosynthetic process"/>
    <property type="evidence" value="ECO:0007669"/>
    <property type="project" value="TreeGrafter"/>
</dbReference>
<organism evidence="2 3">
    <name type="scientific">Hallella mizrahii</name>
    <dbReference type="NCBI Taxonomy" id="2606637"/>
    <lineage>
        <taxon>Bacteria</taxon>
        <taxon>Pseudomonadati</taxon>
        <taxon>Bacteroidota</taxon>
        <taxon>Bacteroidia</taxon>
        <taxon>Bacteroidales</taxon>
        <taxon>Prevotellaceae</taxon>
        <taxon>Hallella</taxon>
    </lineage>
</organism>
<dbReference type="PANTHER" id="PTHR32385:SF15">
    <property type="entry name" value="INOSITOL PHOSPHOCERAMIDE MANNOSYLTRANSFERASE 1"/>
    <property type="match status" value="1"/>
</dbReference>
<evidence type="ECO:0000313" key="3">
    <source>
        <dbReference type="Proteomes" id="UP000438914"/>
    </source>
</evidence>
<proteinExistence type="predicted"/>
<dbReference type="AlphaFoldDB" id="A0A7K0KJW5"/>
<dbReference type="GO" id="GO:0016020">
    <property type="term" value="C:membrane"/>
    <property type="evidence" value="ECO:0007669"/>
    <property type="project" value="GOC"/>
</dbReference>
<evidence type="ECO:0000313" key="2">
    <source>
        <dbReference type="EMBL" id="MST85765.1"/>
    </source>
</evidence>
<dbReference type="Gene3D" id="3.90.550.20">
    <property type="match status" value="1"/>
</dbReference>
<dbReference type="Pfam" id="PF04488">
    <property type="entry name" value="Gly_transf_sug"/>
    <property type="match status" value="1"/>
</dbReference>
<dbReference type="InterPro" id="IPR029044">
    <property type="entry name" value="Nucleotide-diphossugar_trans"/>
</dbReference>
<dbReference type="Proteomes" id="UP000438914">
    <property type="component" value="Unassembled WGS sequence"/>
</dbReference>
<dbReference type="PANTHER" id="PTHR32385">
    <property type="entry name" value="MANNOSYL PHOSPHORYLINOSITOL CERAMIDE SYNTHASE"/>
    <property type="match status" value="1"/>
</dbReference>
<keyword evidence="3" id="KW-1185">Reference proteome</keyword>
<dbReference type="GO" id="GO:0000030">
    <property type="term" value="F:mannosyltransferase activity"/>
    <property type="evidence" value="ECO:0007669"/>
    <property type="project" value="TreeGrafter"/>
</dbReference>